<dbReference type="Proteomes" id="UP001153076">
    <property type="component" value="Unassembled WGS sequence"/>
</dbReference>
<dbReference type="OrthoDB" id="1735564at2759"/>
<sequence>MTHMYICVKIGLSTSHQESQKRLAQFLSLSTLHQCSQSKPPALLDEARRDETRTDFSTAMAYSSSPADTTTTTLAADVTAIPTSNPIATTISLASSAADISPARQTASASQSQPPSLAMRPQFIQQQHQHHHRQRPLQHATNQQHNFTGVPQNPIQTQTTVLYPLASSGRGLVPSTRPQLPEQRVTVANPGVYPLSARSIEAACHPPPPQPQHQLARLFASSDSSQPPHSSYPFRNPCLHPSHGHMSSVSFPTAGAGIRGASVSSYAQPKVASFPCLGPGSNGHEESMDKVTDDLFVSVRDRKVRISDGASIYALCRSWLRNGYSEESQLQYGDFMKSLPKPSPMPMSESSPLKRKQNADETEIKEVGSSSYCYYQILHPPPPSIDLTLVLWMISTYIFALPV</sequence>
<feature type="region of interest" description="Disordered" evidence="1">
    <location>
        <begin position="341"/>
        <end position="361"/>
    </location>
</feature>
<keyword evidence="3" id="KW-1185">Reference proteome</keyword>
<accession>A0A9Q1GHY6</accession>
<comment type="caution">
    <text evidence="2">The sequence shown here is derived from an EMBL/GenBank/DDBJ whole genome shotgun (WGS) entry which is preliminary data.</text>
</comment>
<evidence type="ECO:0000313" key="2">
    <source>
        <dbReference type="EMBL" id="KAJ8421357.1"/>
    </source>
</evidence>
<organism evidence="2 3">
    <name type="scientific">Carnegiea gigantea</name>
    <dbReference type="NCBI Taxonomy" id="171969"/>
    <lineage>
        <taxon>Eukaryota</taxon>
        <taxon>Viridiplantae</taxon>
        <taxon>Streptophyta</taxon>
        <taxon>Embryophyta</taxon>
        <taxon>Tracheophyta</taxon>
        <taxon>Spermatophyta</taxon>
        <taxon>Magnoliopsida</taxon>
        <taxon>eudicotyledons</taxon>
        <taxon>Gunneridae</taxon>
        <taxon>Pentapetalae</taxon>
        <taxon>Caryophyllales</taxon>
        <taxon>Cactineae</taxon>
        <taxon>Cactaceae</taxon>
        <taxon>Cactoideae</taxon>
        <taxon>Echinocereeae</taxon>
        <taxon>Carnegiea</taxon>
    </lineage>
</organism>
<evidence type="ECO:0000313" key="3">
    <source>
        <dbReference type="Proteomes" id="UP001153076"/>
    </source>
</evidence>
<evidence type="ECO:0000256" key="1">
    <source>
        <dbReference type="SAM" id="MobiDB-lite"/>
    </source>
</evidence>
<gene>
    <name evidence="2" type="ORF">Cgig2_032828</name>
</gene>
<reference evidence="2" key="1">
    <citation type="submission" date="2022-04" db="EMBL/GenBank/DDBJ databases">
        <title>Carnegiea gigantea Genome sequencing and assembly v2.</title>
        <authorList>
            <person name="Copetti D."/>
            <person name="Sanderson M.J."/>
            <person name="Burquez A."/>
            <person name="Wojciechowski M.F."/>
        </authorList>
    </citation>
    <scope>NUCLEOTIDE SEQUENCE</scope>
    <source>
        <strain evidence="2">SGP5-SGP5p</strain>
        <tissue evidence="2">Aerial part</tissue>
    </source>
</reference>
<feature type="compositionally biased region" description="Low complexity" evidence="1">
    <location>
        <begin position="341"/>
        <end position="351"/>
    </location>
</feature>
<dbReference type="PANTHER" id="PTHR37173:SF1">
    <property type="entry name" value="PROLINE-RICH FAMILY PROTEIN"/>
    <property type="match status" value="1"/>
</dbReference>
<dbReference type="EMBL" id="JAKOGI010002761">
    <property type="protein sequence ID" value="KAJ8421357.1"/>
    <property type="molecule type" value="Genomic_DNA"/>
</dbReference>
<dbReference type="AlphaFoldDB" id="A0A9Q1GHY6"/>
<name>A0A9Q1GHY6_9CARY</name>
<protein>
    <submittedName>
        <fullName evidence="2">Uncharacterized protein</fullName>
    </submittedName>
</protein>
<proteinExistence type="predicted"/>
<dbReference type="PANTHER" id="PTHR37173">
    <property type="entry name" value="HYDROXYPROLINE-RICH GLYCOPROTEIN FAMILY PROTEIN"/>
    <property type="match status" value="1"/>
</dbReference>